<evidence type="ECO:0000313" key="4">
    <source>
        <dbReference type="Proteomes" id="UP001178507"/>
    </source>
</evidence>
<dbReference type="Proteomes" id="UP001178507">
    <property type="component" value="Unassembled WGS sequence"/>
</dbReference>
<gene>
    <name evidence="2" type="ORF">EVOR1521_LOCUS15933</name>
    <name evidence="3" type="ORF">EVOR1521_LOCUS26542</name>
</gene>
<dbReference type="EMBL" id="CAUJNA010002101">
    <property type="protein sequence ID" value="CAJ1390540.1"/>
    <property type="molecule type" value="Genomic_DNA"/>
</dbReference>
<organism evidence="2 4">
    <name type="scientific">Effrenium voratum</name>
    <dbReference type="NCBI Taxonomy" id="2562239"/>
    <lineage>
        <taxon>Eukaryota</taxon>
        <taxon>Sar</taxon>
        <taxon>Alveolata</taxon>
        <taxon>Dinophyceae</taxon>
        <taxon>Suessiales</taxon>
        <taxon>Symbiodiniaceae</taxon>
        <taxon>Effrenium</taxon>
    </lineage>
</organism>
<evidence type="ECO:0000256" key="1">
    <source>
        <dbReference type="SAM" id="MobiDB-lite"/>
    </source>
</evidence>
<evidence type="ECO:0000313" key="3">
    <source>
        <dbReference type="EMBL" id="CAJ1403995.1"/>
    </source>
</evidence>
<comment type="caution">
    <text evidence="2">The sequence shown here is derived from an EMBL/GenBank/DDBJ whole genome shotgun (WGS) entry which is preliminary data.</text>
</comment>
<evidence type="ECO:0000313" key="2">
    <source>
        <dbReference type="EMBL" id="CAJ1390540.1"/>
    </source>
</evidence>
<keyword evidence="4" id="KW-1185">Reference proteome</keyword>
<dbReference type="AlphaFoldDB" id="A0AA36IPJ4"/>
<protein>
    <submittedName>
        <fullName evidence="2">Uncharacterized protein</fullName>
    </submittedName>
</protein>
<name>A0AA36IPJ4_9DINO</name>
<feature type="region of interest" description="Disordered" evidence="1">
    <location>
        <begin position="1"/>
        <end position="23"/>
    </location>
</feature>
<sequence length="54" mass="5934">MGAVDREEWNAAAGHAGGNSPFQRAIIEPQSEFAFKSMDVNRDRGRQGEGERLS</sequence>
<proteinExistence type="predicted"/>
<dbReference type="EMBL" id="CAUJNA010003518">
    <property type="protein sequence ID" value="CAJ1403995.1"/>
    <property type="molecule type" value="Genomic_DNA"/>
</dbReference>
<reference evidence="2" key="1">
    <citation type="submission" date="2023-08" db="EMBL/GenBank/DDBJ databases">
        <authorList>
            <person name="Chen Y."/>
            <person name="Shah S."/>
            <person name="Dougan E. K."/>
            <person name="Thang M."/>
            <person name="Chan C."/>
        </authorList>
    </citation>
    <scope>NUCLEOTIDE SEQUENCE</scope>
</reference>
<accession>A0AA36IPJ4</accession>